<feature type="domain" description="Bromo" evidence="5">
    <location>
        <begin position="295"/>
        <end position="368"/>
    </location>
</feature>
<feature type="coiled-coil region" evidence="3">
    <location>
        <begin position="802"/>
        <end position="829"/>
    </location>
</feature>
<dbReference type="OrthoDB" id="21449at2759"/>
<reference evidence="6" key="1">
    <citation type="submission" date="2013-07" db="EMBL/GenBank/DDBJ databases">
        <title>The Genome Sequence of Cryptococcus pinus CBS10737.</title>
        <authorList>
            <consortium name="The Broad Institute Genome Sequencing Platform"/>
            <person name="Cuomo C."/>
            <person name="Litvintseva A."/>
            <person name="Chen Y."/>
            <person name="Heitman J."/>
            <person name="Sun S."/>
            <person name="Springer D."/>
            <person name="Dromer F."/>
            <person name="Young S.K."/>
            <person name="Zeng Q."/>
            <person name="Gargeya S."/>
            <person name="Fitzgerald M."/>
            <person name="Abouelleil A."/>
            <person name="Alvarado L."/>
            <person name="Berlin A.M."/>
            <person name="Chapman S.B."/>
            <person name="Dewar J."/>
            <person name="Goldberg J."/>
            <person name="Griggs A."/>
            <person name="Gujja S."/>
            <person name="Hansen M."/>
            <person name="Howarth C."/>
            <person name="Imamovic A."/>
            <person name="Larimer J."/>
            <person name="McCowan C."/>
            <person name="Murphy C."/>
            <person name="Pearson M."/>
            <person name="Priest M."/>
            <person name="Roberts A."/>
            <person name="Saif S."/>
            <person name="Shea T."/>
            <person name="Sykes S."/>
            <person name="Wortman J."/>
            <person name="Nusbaum C."/>
            <person name="Birren B."/>
        </authorList>
    </citation>
    <scope>NUCLEOTIDE SEQUENCE [LARGE SCALE GENOMIC DNA]</scope>
    <source>
        <strain evidence="6">CBS 10737</strain>
    </source>
</reference>
<dbReference type="EMBL" id="KI894007">
    <property type="protein sequence ID" value="OCF53776.1"/>
    <property type="molecule type" value="Genomic_DNA"/>
</dbReference>
<keyword evidence="1 2" id="KW-0103">Bromodomain</keyword>
<feature type="compositionally biased region" description="Polar residues" evidence="4">
    <location>
        <begin position="666"/>
        <end position="677"/>
    </location>
</feature>
<dbReference type="Proteomes" id="UP000094020">
    <property type="component" value="Chromosome 1"/>
</dbReference>
<feature type="region of interest" description="Disordered" evidence="4">
    <location>
        <begin position="1"/>
        <end position="90"/>
    </location>
</feature>
<feature type="compositionally biased region" description="Polar residues" evidence="4">
    <location>
        <begin position="135"/>
        <end position="149"/>
    </location>
</feature>
<feature type="compositionally biased region" description="Basic and acidic residues" evidence="4">
    <location>
        <begin position="78"/>
        <end position="87"/>
    </location>
</feature>
<dbReference type="Pfam" id="PF00439">
    <property type="entry name" value="Bromodomain"/>
    <property type="match status" value="1"/>
</dbReference>
<dbReference type="InterPro" id="IPR036427">
    <property type="entry name" value="Bromodomain-like_sf"/>
</dbReference>
<keyword evidence="3" id="KW-0175">Coiled coil</keyword>
<dbReference type="Gene3D" id="1.20.920.10">
    <property type="entry name" value="Bromodomain-like"/>
    <property type="match status" value="1"/>
</dbReference>
<dbReference type="GeneID" id="30169452"/>
<dbReference type="AlphaFoldDB" id="A0A1B9IDZ5"/>
<evidence type="ECO:0000313" key="6">
    <source>
        <dbReference type="EMBL" id="OCF53776.1"/>
    </source>
</evidence>
<dbReference type="RefSeq" id="XP_019014995.1">
    <property type="nucleotide sequence ID" value="XM_019152857.1"/>
</dbReference>
<reference evidence="7" key="2">
    <citation type="submission" date="2013-07" db="EMBL/GenBank/DDBJ databases">
        <authorList>
            <consortium name="The Broad Institute Genome Sequencing Platform"/>
            <person name="Cuomo C."/>
            <person name="Litvintseva A."/>
            <person name="Chen Y."/>
            <person name="Heitman J."/>
            <person name="Sun S."/>
            <person name="Springer D."/>
            <person name="Dromer F."/>
            <person name="Young S.K."/>
            <person name="Zeng Q."/>
            <person name="Gargeya S."/>
            <person name="Fitzgerald M."/>
            <person name="Abouelleil A."/>
            <person name="Alvarado L."/>
            <person name="Berlin A.M."/>
            <person name="Chapman S.B."/>
            <person name="Dewar J."/>
            <person name="Goldberg J."/>
            <person name="Griggs A."/>
            <person name="Gujja S."/>
            <person name="Hansen M."/>
            <person name="Howarth C."/>
            <person name="Imamovic A."/>
            <person name="Larimer J."/>
            <person name="McCowan C."/>
            <person name="Murphy C."/>
            <person name="Pearson M."/>
            <person name="Priest M."/>
            <person name="Roberts A."/>
            <person name="Saif S."/>
            <person name="Shea T."/>
            <person name="Sykes S."/>
            <person name="Wortman J."/>
            <person name="Nusbaum C."/>
            <person name="Birren B."/>
        </authorList>
    </citation>
    <scope>NUCLEOTIDE SEQUENCE</scope>
    <source>
        <strain evidence="7">CBS 10737</strain>
    </source>
</reference>
<dbReference type="EMBL" id="CP144519">
    <property type="protein sequence ID" value="WWC66341.1"/>
    <property type="molecule type" value="Genomic_DNA"/>
</dbReference>
<dbReference type="PANTHER" id="PTHR22881">
    <property type="entry name" value="BROMODOMAIN CONTAINING PROTEIN"/>
    <property type="match status" value="1"/>
</dbReference>
<evidence type="ECO:0000256" key="1">
    <source>
        <dbReference type="ARBA" id="ARBA00023117"/>
    </source>
</evidence>
<dbReference type="CDD" id="cd04369">
    <property type="entry name" value="Bromodomain"/>
    <property type="match status" value="1"/>
</dbReference>
<keyword evidence="8" id="KW-1185">Reference proteome</keyword>
<feature type="compositionally biased region" description="Polar residues" evidence="4">
    <location>
        <begin position="204"/>
        <end position="232"/>
    </location>
</feature>
<dbReference type="SMART" id="SM00297">
    <property type="entry name" value="BROMO"/>
    <property type="match status" value="1"/>
</dbReference>
<feature type="region of interest" description="Disordered" evidence="4">
    <location>
        <begin position="204"/>
        <end position="276"/>
    </location>
</feature>
<dbReference type="SUPFAM" id="SSF47370">
    <property type="entry name" value="Bromodomain"/>
    <property type="match status" value="1"/>
</dbReference>
<evidence type="ECO:0000256" key="2">
    <source>
        <dbReference type="PROSITE-ProRule" id="PRU00035"/>
    </source>
</evidence>
<feature type="region of interest" description="Disordered" evidence="4">
    <location>
        <begin position="664"/>
        <end position="696"/>
    </location>
</feature>
<organism evidence="6">
    <name type="scientific">Kwoniella pini CBS 10737</name>
    <dbReference type="NCBI Taxonomy" id="1296096"/>
    <lineage>
        <taxon>Eukaryota</taxon>
        <taxon>Fungi</taxon>
        <taxon>Dikarya</taxon>
        <taxon>Basidiomycota</taxon>
        <taxon>Agaricomycotina</taxon>
        <taxon>Tremellomycetes</taxon>
        <taxon>Tremellales</taxon>
        <taxon>Cryptococcaceae</taxon>
        <taxon>Kwoniella</taxon>
    </lineage>
</organism>
<feature type="compositionally biased region" description="Basic and acidic residues" evidence="4">
    <location>
        <begin position="679"/>
        <end position="695"/>
    </location>
</feature>
<dbReference type="PROSITE" id="PS50014">
    <property type="entry name" value="BROMODOMAIN_2"/>
    <property type="match status" value="1"/>
</dbReference>
<evidence type="ECO:0000313" key="8">
    <source>
        <dbReference type="Proteomes" id="UP000094020"/>
    </source>
</evidence>
<sequence length="974" mass="107375">MTSGQGSKVPPIKLKLSLGSKINSNTPHTPTPGPSTPTPIIKLVNRKGKGTTPQDDDQPATPSNKATEGIQAKKRGKSKDSNIDDHSTSVLISEASGNGILSLNEENHAGPSRIPLPEIPLAAQLPVMEQKKLGESSSQVAPMTPTSSFKPKVARGSLTKKSTPRTNTKLASGSARRSTKSTAKVKPTAIPSRLFSESIISTPLKTSSVPPFDQSNFETPTANDSLNNSEATSPDPLSGPPSPSAFNDSPSVGTPHGELGYDDTPQTRGHRTGGRWMRIKRPLKELANRILVEMRRKDDYALFEEPVDLEAFPDYLAVIGGEEKMMDMGTMQKKIDNGEYNSIDQIESDLHLLVNAAQKFNPPGTIPYNAAGRVLTIGLKHIERAKPLVLTPSPSPSRDSATPFGRRGYSVFSGREGTAVAEGSRRIEDLPPTSYIPEQMLNFPPNSLQALAIGWNLNGGKRVHAKRIVRSREKFGGKWRNWECDGTRDLAEMDDVASLLDNWRIPDNEKVIDWKGLRRLKNDQGWWYESDTTLSGPTTVPGQPSIPFAPYAPRRDKIVEKERNVSDYGIYPDIDAEVKYIRKRTGLFAENEDEILSEHLRPLSSRVKQKDATMPQAQLVNIYENPYPLGRDSNDWIREMINGGDVKGEAYLNSIQRFVRGAMEGVNNSSSNETTTDGPHVKVEDQTPVSDERSGSEAYPLDQYVLEKYHDGLLYSRSAPRKVVLDILQELSKPLEDRPEYLKTLLNNSYAKIALDKLTLSSNPMDIKPLLRLENDFLHQGIGSGVGKNGIKEGLEWAGKEIERLNNDLKIKLEQQVALKDEKDSLKRKRDEGVSMNLDNIMESKKIKLDLAEPISNASSPLSAAPDSPKLSSAITVPKANDQNVQSSITPALETKPVEDELRSLRLELVALSKFYPLPALKKMRAHEAAKLLPANVRGLMTVPEDLERLKRDAERMRGIQTTPIGIGKGKIGK</sequence>
<dbReference type="InterPro" id="IPR051831">
    <property type="entry name" value="Bromodomain_contain_prot"/>
</dbReference>
<feature type="region of interest" description="Disordered" evidence="4">
    <location>
        <begin position="131"/>
        <end position="192"/>
    </location>
</feature>
<dbReference type="GO" id="GO:0005634">
    <property type="term" value="C:nucleus"/>
    <property type="evidence" value="ECO:0007669"/>
    <property type="project" value="TreeGrafter"/>
</dbReference>
<dbReference type="STRING" id="1296096.A0A1B9IDZ5"/>
<evidence type="ECO:0000256" key="3">
    <source>
        <dbReference type="SAM" id="Coils"/>
    </source>
</evidence>
<feature type="compositionally biased region" description="Polar residues" evidence="4">
    <location>
        <begin position="159"/>
        <end position="171"/>
    </location>
</feature>
<proteinExistence type="predicted"/>
<dbReference type="PANTHER" id="PTHR22881:SF27">
    <property type="entry name" value="BROMODOMAIN CONTAINING 7_9"/>
    <property type="match status" value="1"/>
</dbReference>
<name>A0A1B9IDZ5_9TREE</name>
<dbReference type="GO" id="GO:0006325">
    <property type="term" value="P:chromatin organization"/>
    <property type="evidence" value="ECO:0007669"/>
    <property type="project" value="UniProtKB-ARBA"/>
</dbReference>
<dbReference type="GO" id="GO:0006357">
    <property type="term" value="P:regulation of transcription by RNA polymerase II"/>
    <property type="evidence" value="ECO:0007669"/>
    <property type="project" value="TreeGrafter"/>
</dbReference>
<evidence type="ECO:0000259" key="5">
    <source>
        <dbReference type="PROSITE" id="PS50014"/>
    </source>
</evidence>
<gene>
    <name evidence="6" type="ORF">I206_01083</name>
    <name evidence="7" type="ORF">I206_100242</name>
</gene>
<reference evidence="7" key="4">
    <citation type="submission" date="2024-02" db="EMBL/GenBank/DDBJ databases">
        <title>Comparative genomics of Cryptococcus and Kwoniella reveals pathogenesis evolution and contrasting modes of karyotype evolution via chromosome fusion or intercentromeric recombination.</title>
        <authorList>
            <person name="Coelho M.A."/>
            <person name="David-Palma M."/>
            <person name="Shea T."/>
            <person name="Bowers K."/>
            <person name="McGinley-Smith S."/>
            <person name="Mohammad A.W."/>
            <person name="Gnirke A."/>
            <person name="Yurkov A.M."/>
            <person name="Nowrousian M."/>
            <person name="Sun S."/>
            <person name="Cuomo C.A."/>
            <person name="Heitman J."/>
        </authorList>
    </citation>
    <scope>NUCLEOTIDE SEQUENCE</scope>
    <source>
        <strain evidence="7">CBS 10737</strain>
    </source>
</reference>
<reference evidence="6" key="3">
    <citation type="submission" date="2016-07" db="EMBL/GenBank/DDBJ databases">
        <title>Evolution of pathogenesis and genome organization in the Tremellales.</title>
        <authorList>
            <person name="Cuomo C."/>
            <person name="Litvintseva A."/>
            <person name="Heitman J."/>
            <person name="Chen Y."/>
            <person name="Sun S."/>
            <person name="Springer D."/>
            <person name="Dromer F."/>
            <person name="Young S."/>
            <person name="Zeng Q."/>
            <person name="Chapman S."/>
            <person name="Gujja S."/>
            <person name="Saif S."/>
            <person name="Birren B."/>
        </authorList>
    </citation>
    <scope>NUCLEOTIDE SEQUENCE</scope>
    <source>
        <strain evidence="6">CBS 10737</strain>
    </source>
</reference>
<accession>A0A1B9IDZ5</accession>
<evidence type="ECO:0000313" key="7">
    <source>
        <dbReference type="EMBL" id="WWC66341.1"/>
    </source>
</evidence>
<dbReference type="InterPro" id="IPR001487">
    <property type="entry name" value="Bromodomain"/>
</dbReference>
<protein>
    <recommendedName>
        <fullName evidence="5">Bromo domain-containing protein</fullName>
    </recommendedName>
</protein>
<dbReference type="KEGG" id="kpin:30169452"/>
<evidence type="ECO:0000256" key="4">
    <source>
        <dbReference type="SAM" id="MobiDB-lite"/>
    </source>
</evidence>